<name>A0ABQ2DQH2_9MICC</name>
<evidence type="ECO:0000313" key="3">
    <source>
        <dbReference type="Proteomes" id="UP000606115"/>
    </source>
</evidence>
<dbReference type="GeneID" id="303306109"/>
<keyword evidence="1" id="KW-0812">Transmembrane</keyword>
<reference evidence="3" key="1">
    <citation type="journal article" date="2019" name="Int. J. Syst. Evol. Microbiol.">
        <title>The Global Catalogue of Microorganisms (GCM) 10K type strain sequencing project: providing services to taxonomists for standard genome sequencing and annotation.</title>
        <authorList>
            <consortium name="The Broad Institute Genomics Platform"/>
            <consortium name="The Broad Institute Genome Sequencing Center for Infectious Disease"/>
            <person name="Wu L."/>
            <person name="Ma J."/>
        </authorList>
    </citation>
    <scope>NUCLEOTIDE SEQUENCE [LARGE SCALE GENOMIC DNA]</scope>
    <source>
        <strain evidence="3">CGMCC 1.3685</strain>
    </source>
</reference>
<proteinExistence type="predicted"/>
<keyword evidence="1" id="KW-1133">Transmembrane helix</keyword>
<sequence length="41" mass="4490">MLALTIYVLAWPVVVAGVAFFIARAFISEAREGKRNGEPLI</sequence>
<keyword evidence="1" id="KW-0472">Membrane</keyword>
<evidence type="ECO:0000313" key="2">
    <source>
        <dbReference type="EMBL" id="GGJ68708.1"/>
    </source>
</evidence>
<dbReference type="NCBIfam" id="NF038354">
    <property type="entry name" value="trnsprt_adja_43"/>
    <property type="match status" value="1"/>
</dbReference>
<comment type="caution">
    <text evidence="2">The sequence shown here is derived from an EMBL/GenBank/DDBJ whole genome shotgun (WGS) entry which is preliminary data.</text>
</comment>
<keyword evidence="3" id="KW-1185">Reference proteome</keyword>
<accession>A0ABQ2DQH2</accession>
<protein>
    <submittedName>
        <fullName evidence="2">Uncharacterized protein</fullName>
    </submittedName>
</protein>
<dbReference type="Proteomes" id="UP000606115">
    <property type="component" value="Unassembled WGS sequence"/>
</dbReference>
<evidence type="ECO:0000256" key="1">
    <source>
        <dbReference type="SAM" id="Phobius"/>
    </source>
</evidence>
<feature type="transmembrane region" description="Helical" evidence="1">
    <location>
        <begin position="6"/>
        <end position="27"/>
    </location>
</feature>
<gene>
    <name evidence="2" type="ORF">GCM10007173_29290</name>
</gene>
<dbReference type="EMBL" id="BMKX01000008">
    <property type="protein sequence ID" value="GGJ68708.1"/>
    <property type="molecule type" value="Genomic_DNA"/>
</dbReference>
<organism evidence="2 3">
    <name type="scientific">Glutamicibacter ardleyensis</name>
    <dbReference type="NCBI Taxonomy" id="225894"/>
    <lineage>
        <taxon>Bacteria</taxon>
        <taxon>Bacillati</taxon>
        <taxon>Actinomycetota</taxon>
        <taxon>Actinomycetes</taxon>
        <taxon>Micrococcales</taxon>
        <taxon>Micrococcaceae</taxon>
        <taxon>Glutamicibacter</taxon>
    </lineage>
</organism>
<dbReference type="InterPro" id="IPR049820">
    <property type="entry name" value="Trnsprt_adja_ssu-like"/>
</dbReference>
<dbReference type="RefSeq" id="WP_229677167.1">
    <property type="nucleotide sequence ID" value="NZ_BMKX01000008.1"/>
</dbReference>